<dbReference type="EMBL" id="LAZR01000598">
    <property type="protein sequence ID" value="KKN63186.1"/>
    <property type="molecule type" value="Genomic_DNA"/>
</dbReference>
<reference evidence="2" key="1">
    <citation type="journal article" date="2015" name="Nature">
        <title>Complex archaea that bridge the gap between prokaryotes and eukaryotes.</title>
        <authorList>
            <person name="Spang A."/>
            <person name="Saw J.H."/>
            <person name="Jorgensen S.L."/>
            <person name="Zaremba-Niedzwiedzka K."/>
            <person name="Martijn J."/>
            <person name="Lind A.E."/>
            <person name="van Eijk R."/>
            <person name="Schleper C."/>
            <person name="Guy L."/>
            <person name="Ettema T.J."/>
        </authorList>
    </citation>
    <scope>NUCLEOTIDE SEQUENCE</scope>
</reference>
<name>A0A0F9UPT5_9ZZZZ</name>
<evidence type="ECO:0000313" key="2">
    <source>
        <dbReference type="EMBL" id="KKN63186.1"/>
    </source>
</evidence>
<protein>
    <submittedName>
        <fullName evidence="2">Uncharacterized protein</fullName>
    </submittedName>
</protein>
<feature type="region of interest" description="Disordered" evidence="1">
    <location>
        <begin position="177"/>
        <end position="240"/>
    </location>
</feature>
<organism evidence="2">
    <name type="scientific">marine sediment metagenome</name>
    <dbReference type="NCBI Taxonomy" id="412755"/>
    <lineage>
        <taxon>unclassified sequences</taxon>
        <taxon>metagenomes</taxon>
        <taxon>ecological metagenomes</taxon>
    </lineage>
</organism>
<gene>
    <name evidence="2" type="ORF">LCGC14_0504560</name>
</gene>
<comment type="caution">
    <text evidence="2">The sequence shown here is derived from an EMBL/GenBank/DDBJ whole genome shotgun (WGS) entry which is preliminary data.</text>
</comment>
<feature type="compositionally biased region" description="Basic and acidic residues" evidence="1">
    <location>
        <begin position="180"/>
        <end position="200"/>
    </location>
</feature>
<sequence>MSKFENELTRLGLSVRVAKVLENREDVTTRAQLEALMEKGDWEVMKIPNIAQFTLDQIKLALKPKEKTAGRKIKGRVRRKDKNNLTGAVVRDEFRDIEIDEVWLAGDKPVANVGYTMGYTINKGDYESVRIDCSLYVPCYSEEVTKVQARVKAQVEDWLGEAVMTAKRELGLVTGNTVALEDRKHENAPDRPSGEGETQKAAETPSEAQERPSSGLPWEGDSPTRPAPVEAGESIVGPIKGEDFDLMKELGIV</sequence>
<dbReference type="Gene3D" id="1.10.150.20">
    <property type="entry name" value="5' to 3' exonuclease, C-terminal subdomain"/>
    <property type="match status" value="1"/>
</dbReference>
<proteinExistence type="predicted"/>
<dbReference type="AlphaFoldDB" id="A0A0F9UPT5"/>
<accession>A0A0F9UPT5</accession>
<evidence type="ECO:0000256" key="1">
    <source>
        <dbReference type="SAM" id="MobiDB-lite"/>
    </source>
</evidence>